<comment type="caution">
    <text evidence="2">The sequence shown here is derived from an EMBL/GenBank/DDBJ whole genome shotgun (WGS) entry which is preliminary data.</text>
</comment>
<dbReference type="PANTHER" id="PTHR33375">
    <property type="entry name" value="CHROMOSOME-PARTITIONING PROTEIN PARB-RELATED"/>
    <property type="match status" value="1"/>
</dbReference>
<dbReference type="InterPro" id="IPR050336">
    <property type="entry name" value="Chromosome_partition/occlusion"/>
</dbReference>
<protein>
    <submittedName>
        <fullName evidence="2">ParB domain-containing protein</fullName>
    </submittedName>
</protein>
<dbReference type="AlphaFoldDB" id="A0AAU9QZ46"/>
<gene>
    <name evidence="2" type="ORF">THF1A12_70240</name>
</gene>
<evidence type="ECO:0000313" key="2">
    <source>
        <dbReference type="EMBL" id="CAH1603521.1"/>
    </source>
</evidence>
<organism evidence="2 3">
    <name type="scientific">Vibrio jasicida</name>
    <dbReference type="NCBI Taxonomy" id="766224"/>
    <lineage>
        <taxon>Bacteria</taxon>
        <taxon>Pseudomonadati</taxon>
        <taxon>Pseudomonadota</taxon>
        <taxon>Gammaproteobacteria</taxon>
        <taxon>Vibrionales</taxon>
        <taxon>Vibrionaceae</taxon>
        <taxon>Vibrio</taxon>
    </lineage>
</organism>
<dbReference type="EMBL" id="CAKMUD010000127">
    <property type="protein sequence ID" value="CAH1603521.1"/>
    <property type="molecule type" value="Genomic_DNA"/>
</dbReference>
<sequence length="254" mass="29076">MKHKIIPIKDIAVENRERKVNDKKVHELAKSIHTLGLISPIVVTSKQVLVAGAHRLEAYKLLGLTEIEARVLETDEDARLVELDENYKRNDLTSAQRKKHMLKRISEIKLRFRNEIYDQAIQESIDSKNLSPKDKQAAIDTALGYREPDTVKPKILEVAKKAQNKLEKLAVEVVEGEYGCTQRAVRDVMRAEKKSATPMITFDDPEKKDPVVMIQKKTKQQIRKLILTLQSDIKSYSVDSKELNDVLTKLEELL</sequence>
<evidence type="ECO:0000259" key="1">
    <source>
        <dbReference type="SMART" id="SM00470"/>
    </source>
</evidence>
<dbReference type="InterPro" id="IPR036086">
    <property type="entry name" value="ParB/Sulfiredoxin_sf"/>
</dbReference>
<dbReference type="InterPro" id="IPR003115">
    <property type="entry name" value="ParB_N"/>
</dbReference>
<accession>A0AAU9QZ46</accession>
<name>A0AAU9QZ46_9VIBR</name>
<dbReference type="GO" id="GO:0005694">
    <property type="term" value="C:chromosome"/>
    <property type="evidence" value="ECO:0007669"/>
    <property type="project" value="TreeGrafter"/>
</dbReference>
<dbReference type="SUPFAM" id="SSF110849">
    <property type="entry name" value="ParB/Sulfiredoxin"/>
    <property type="match status" value="1"/>
</dbReference>
<dbReference type="Gene3D" id="3.90.1530.10">
    <property type="entry name" value="Conserved hypothetical protein from pyrococcus furiosus pfu- 392566-001, ParB domain"/>
    <property type="match status" value="1"/>
</dbReference>
<reference evidence="2" key="1">
    <citation type="submission" date="2022-01" db="EMBL/GenBank/DDBJ databases">
        <authorList>
            <person name="Lagorce A."/>
        </authorList>
    </citation>
    <scope>NUCLEOTIDE SEQUENCE</scope>
    <source>
        <strain evidence="2">Th15_F1_A12</strain>
    </source>
</reference>
<dbReference type="RefSeq" id="WP_409590381.1">
    <property type="nucleotide sequence ID" value="NZ_CAKMTZ010000137.1"/>
</dbReference>
<dbReference type="Proteomes" id="UP001295462">
    <property type="component" value="Unassembled WGS sequence"/>
</dbReference>
<dbReference type="SMART" id="SM00470">
    <property type="entry name" value="ParB"/>
    <property type="match status" value="1"/>
</dbReference>
<proteinExistence type="predicted"/>
<evidence type="ECO:0000313" key="3">
    <source>
        <dbReference type="Proteomes" id="UP001295462"/>
    </source>
</evidence>
<dbReference type="GO" id="GO:0045881">
    <property type="term" value="P:positive regulation of sporulation resulting in formation of a cellular spore"/>
    <property type="evidence" value="ECO:0007669"/>
    <property type="project" value="TreeGrafter"/>
</dbReference>
<dbReference type="Pfam" id="PF02195">
    <property type="entry name" value="ParB_N"/>
    <property type="match status" value="1"/>
</dbReference>
<dbReference type="GO" id="GO:0007059">
    <property type="term" value="P:chromosome segregation"/>
    <property type="evidence" value="ECO:0007669"/>
    <property type="project" value="TreeGrafter"/>
</dbReference>
<feature type="domain" description="ParB-like N-terminal" evidence="1">
    <location>
        <begin position="4"/>
        <end position="87"/>
    </location>
</feature>
<dbReference type="PANTHER" id="PTHR33375:SF1">
    <property type="entry name" value="CHROMOSOME-PARTITIONING PROTEIN PARB-RELATED"/>
    <property type="match status" value="1"/>
</dbReference>